<dbReference type="InterPro" id="IPR012861">
    <property type="entry name" value="DUF1634"/>
</dbReference>
<organism evidence="2 3">
    <name type="scientific">Aquicella lusitana</name>
    <dbReference type="NCBI Taxonomy" id="254246"/>
    <lineage>
        <taxon>Bacteria</taxon>
        <taxon>Pseudomonadati</taxon>
        <taxon>Pseudomonadota</taxon>
        <taxon>Gammaproteobacteria</taxon>
        <taxon>Legionellales</taxon>
        <taxon>Coxiellaceae</taxon>
        <taxon>Aquicella</taxon>
    </lineage>
</organism>
<evidence type="ECO:0000313" key="2">
    <source>
        <dbReference type="EMBL" id="RDI37205.1"/>
    </source>
</evidence>
<feature type="transmembrane region" description="Helical" evidence="1">
    <location>
        <begin position="74"/>
        <end position="94"/>
    </location>
</feature>
<evidence type="ECO:0000256" key="1">
    <source>
        <dbReference type="SAM" id="Phobius"/>
    </source>
</evidence>
<sequence length="121" mass="13786">MDSTSKIQEILGIILLSGIFISASLVIIGGLVYLLHHGGENMQMELLQSVTYQTSVKEILLGTLSFTPLRIIELGLLLLVATQVLRVALLTWFYALIRDYWFVSFSIFILFILVYSLFWRN</sequence>
<dbReference type="RefSeq" id="WP_114835467.1">
    <property type="nucleotide sequence ID" value="NZ_LR699115.1"/>
</dbReference>
<feature type="transmembrane region" description="Helical" evidence="1">
    <location>
        <begin position="100"/>
        <end position="119"/>
    </location>
</feature>
<dbReference type="AlphaFoldDB" id="A0A370G0E8"/>
<keyword evidence="1" id="KW-1133">Transmembrane helix</keyword>
<protein>
    <submittedName>
        <fullName evidence="2">Putative membrane protein</fullName>
    </submittedName>
</protein>
<name>A0A370G0E8_9COXI</name>
<feature type="transmembrane region" description="Helical" evidence="1">
    <location>
        <begin position="12"/>
        <end position="35"/>
    </location>
</feature>
<keyword evidence="1" id="KW-0812">Transmembrane</keyword>
<dbReference type="Proteomes" id="UP000254720">
    <property type="component" value="Unassembled WGS sequence"/>
</dbReference>
<proteinExistence type="predicted"/>
<dbReference type="Pfam" id="PF07843">
    <property type="entry name" value="DUF1634"/>
    <property type="match status" value="1"/>
</dbReference>
<keyword evidence="1" id="KW-0472">Membrane</keyword>
<evidence type="ECO:0000313" key="3">
    <source>
        <dbReference type="Proteomes" id="UP000254720"/>
    </source>
</evidence>
<comment type="caution">
    <text evidence="2">The sequence shown here is derived from an EMBL/GenBank/DDBJ whole genome shotgun (WGS) entry which is preliminary data.</text>
</comment>
<accession>A0A370G0E8</accession>
<gene>
    <name evidence="2" type="ORF">C8D86_1415</name>
</gene>
<reference evidence="2 3" key="1">
    <citation type="submission" date="2018-07" db="EMBL/GenBank/DDBJ databases">
        <title>Genomic Encyclopedia of Type Strains, Phase IV (KMG-IV): sequencing the most valuable type-strain genomes for metagenomic binning, comparative biology and taxonomic classification.</title>
        <authorList>
            <person name="Goeker M."/>
        </authorList>
    </citation>
    <scope>NUCLEOTIDE SEQUENCE [LARGE SCALE GENOMIC DNA]</scope>
    <source>
        <strain evidence="2 3">DSM 16500</strain>
    </source>
</reference>
<dbReference type="EMBL" id="QQAX01000041">
    <property type="protein sequence ID" value="RDI37205.1"/>
    <property type="molecule type" value="Genomic_DNA"/>
</dbReference>
<keyword evidence="3" id="KW-1185">Reference proteome</keyword>